<comment type="cofactor">
    <cofactor evidence="1">
        <name>Mg(2+)</name>
        <dbReference type="ChEBI" id="CHEBI:18420"/>
    </cofactor>
</comment>
<keyword evidence="7" id="KW-1185">Reference proteome</keyword>
<keyword evidence="2" id="KW-0479">Metal-binding</keyword>
<dbReference type="InterPro" id="IPR011330">
    <property type="entry name" value="Glyco_hydro/deAcase_b/a-brl"/>
</dbReference>
<dbReference type="CDD" id="cd10802">
    <property type="entry name" value="YdjC_TTHB029_like"/>
    <property type="match status" value="1"/>
</dbReference>
<dbReference type="Proteomes" id="UP001431776">
    <property type="component" value="Unassembled WGS sequence"/>
</dbReference>
<gene>
    <name evidence="6" type="ORF">QJ522_12350</name>
</gene>
<sequence length="285" mass="31609">MDRRQFCLRTVGVLAAMPLGAGSGLAQRRQAGDSIKLIVRADDIGSCHAANVACMRSFRDGTARSVEVQVCCPWFYEAAQMLRAEPGYDVGVHLTLTSEWANYKWGPITQAPSLVDAAGHFFATNRDFLAAKWDVHEVEKELRAQIELARKHIPQVTHLSSHMGTPTITPQLRTLAQKLAAEYKLPIETPGAQGFRWPADNNATAEQREAALVKALEELKPGLWILVEHPGLDTDEMRAIGHEGYWNVAAHRDGVTRSFTSEKVKAIIEKRSIQLVSYGDTWPRG</sequence>
<keyword evidence="3" id="KW-0378">Hydrolase</keyword>
<dbReference type="InterPro" id="IPR006879">
    <property type="entry name" value="YdjC-like"/>
</dbReference>
<dbReference type="GO" id="GO:0005975">
    <property type="term" value="P:carbohydrate metabolic process"/>
    <property type="evidence" value="ECO:0007669"/>
    <property type="project" value="InterPro"/>
</dbReference>
<name>A0AAW6TZ15_9BACT</name>
<dbReference type="RefSeq" id="WP_349245249.1">
    <property type="nucleotide sequence ID" value="NZ_JASCXX010000014.1"/>
</dbReference>
<evidence type="ECO:0000256" key="3">
    <source>
        <dbReference type="ARBA" id="ARBA00022801"/>
    </source>
</evidence>
<protein>
    <submittedName>
        <fullName evidence="6">Polysaccharide deacetylase family protein</fullName>
    </submittedName>
</protein>
<keyword evidence="5" id="KW-0119">Carbohydrate metabolism</keyword>
<dbReference type="EMBL" id="JASCXX010000014">
    <property type="protein sequence ID" value="MDI6449840.1"/>
    <property type="molecule type" value="Genomic_DNA"/>
</dbReference>
<dbReference type="GO" id="GO:0016787">
    <property type="term" value="F:hydrolase activity"/>
    <property type="evidence" value="ECO:0007669"/>
    <property type="project" value="UniProtKB-KW"/>
</dbReference>
<comment type="caution">
    <text evidence="6">The sequence shown here is derived from an EMBL/GenBank/DDBJ whole genome shotgun (WGS) entry which is preliminary data.</text>
</comment>
<dbReference type="GO" id="GO:0019213">
    <property type="term" value="F:deacetylase activity"/>
    <property type="evidence" value="ECO:0007669"/>
    <property type="project" value="TreeGrafter"/>
</dbReference>
<dbReference type="AlphaFoldDB" id="A0AAW6TZ15"/>
<organism evidence="6 7">
    <name type="scientific">Anaerobaca lacustris</name>
    <dbReference type="NCBI Taxonomy" id="3044600"/>
    <lineage>
        <taxon>Bacteria</taxon>
        <taxon>Pseudomonadati</taxon>
        <taxon>Planctomycetota</taxon>
        <taxon>Phycisphaerae</taxon>
        <taxon>Sedimentisphaerales</taxon>
        <taxon>Anaerobacaceae</taxon>
        <taxon>Anaerobaca</taxon>
    </lineage>
</organism>
<dbReference type="Gene3D" id="3.20.20.370">
    <property type="entry name" value="Glycoside hydrolase/deacetylase"/>
    <property type="match status" value="1"/>
</dbReference>
<dbReference type="Pfam" id="PF04794">
    <property type="entry name" value="YdjC"/>
    <property type="match status" value="1"/>
</dbReference>
<reference evidence="6" key="1">
    <citation type="submission" date="2023-05" db="EMBL/GenBank/DDBJ databases">
        <title>Anaerotaeda fermentans gen. nov., sp. nov., a novel anaerobic planctomycete of the new family within the order Sedimentisphaerales isolated from Taman Peninsula, Russia.</title>
        <authorList>
            <person name="Khomyakova M.A."/>
            <person name="Merkel A.Y."/>
            <person name="Slobodkin A.I."/>
        </authorList>
    </citation>
    <scope>NUCLEOTIDE SEQUENCE</scope>
    <source>
        <strain evidence="6">M17dextr</strain>
    </source>
</reference>
<accession>A0AAW6TZ15</accession>
<dbReference type="GO" id="GO:0046872">
    <property type="term" value="F:metal ion binding"/>
    <property type="evidence" value="ECO:0007669"/>
    <property type="project" value="UniProtKB-KW"/>
</dbReference>
<evidence type="ECO:0000313" key="6">
    <source>
        <dbReference type="EMBL" id="MDI6449840.1"/>
    </source>
</evidence>
<evidence type="ECO:0000256" key="5">
    <source>
        <dbReference type="ARBA" id="ARBA00023277"/>
    </source>
</evidence>
<evidence type="ECO:0000256" key="2">
    <source>
        <dbReference type="ARBA" id="ARBA00022723"/>
    </source>
</evidence>
<dbReference type="SUPFAM" id="SSF88713">
    <property type="entry name" value="Glycoside hydrolase/deacetylase"/>
    <property type="match status" value="1"/>
</dbReference>
<keyword evidence="4" id="KW-0460">Magnesium</keyword>
<dbReference type="PANTHER" id="PTHR31609:SF1">
    <property type="entry name" value="CARBOHYDRATE DEACETYLASE"/>
    <property type="match status" value="1"/>
</dbReference>
<evidence type="ECO:0000256" key="4">
    <source>
        <dbReference type="ARBA" id="ARBA00022842"/>
    </source>
</evidence>
<proteinExistence type="predicted"/>
<evidence type="ECO:0000313" key="7">
    <source>
        <dbReference type="Proteomes" id="UP001431776"/>
    </source>
</evidence>
<dbReference type="PANTHER" id="PTHR31609">
    <property type="entry name" value="YDJC DEACETYLASE FAMILY MEMBER"/>
    <property type="match status" value="1"/>
</dbReference>
<evidence type="ECO:0000256" key="1">
    <source>
        <dbReference type="ARBA" id="ARBA00001946"/>
    </source>
</evidence>